<keyword evidence="3" id="KW-1185">Reference proteome</keyword>
<comment type="caution">
    <text evidence="2">The sequence shown here is derived from an EMBL/GenBank/DDBJ whole genome shotgun (WGS) entry which is preliminary data.</text>
</comment>
<name>A0AAE0ZJ05_9GAST</name>
<feature type="region of interest" description="Disordered" evidence="1">
    <location>
        <begin position="1"/>
        <end position="23"/>
    </location>
</feature>
<evidence type="ECO:0000313" key="3">
    <source>
        <dbReference type="Proteomes" id="UP001283361"/>
    </source>
</evidence>
<dbReference type="EMBL" id="JAWDGP010003863">
    <property type="protein sequence ID" value="KAK3770223.1"/>
    <property type="molecule type" value="Genomic_DNA"/>
</dbReference>
<evidence type="ECO:0000256" key="1">
    <source>
        <dbReference type="SAM" id="MobiDB-lite"/>
    </source>
</evidence>
<organism evidence="2 3">
    <name type="scientific">Elysia crispata</name>
    <name type="common">lettuce slug</name>
    <dbReference type="NCBI Taxonomy" id="231223"/>
    <lineage>
        <taxon>Eukaryota</taxon>
        <taxon>Metazoa</taxon>
        <taxon>Spiralia</taxon>
        <taxon>Lophotrochozoa</taxon>
        <taxon>Mollusca</taxon>
        <taxon>Gastropoda</taxon>
        <taxon>Heterobranchia</taxon>
        <taxon>Euthyneura</taxon>
        <taxon>Panpulmonata</taxon>
        <taxon>Sacoglossa</taxon>
        <taxon>Placobranchoidea</taxon>
        <taxon>Plakobranchidae</taxon>
        <taxon>Elysia</taxon>
    </lineage>
</organism>
<dbReference type="Proteomes" id="UP001283361">
    <property type="component" value="Unassembled WGS sequence"/>
</dbReference>
<reference evidence="2" key="1">
    <citation type="journal article" date="2023" name="G3 (Bethesda)">
        <title>A reference genome for the long-term kleptoplast-retaining sea slug Elysia crispata morphotype clarki.</title>
        <authorList>
            <person name="Eastman K.E."/>
            <person name="Pendleton A.L."/>
            <person name="Shaikh M.A."/>
            <person name="Suttiyut T."/>
            <person name="Ogas R."/>
            <person name="Tomko P."/>
            <person name="Gavelis G."/>
            <person name="Widhalm J.R."/>
            <person name="Wisecaver J.H."/>
        </authorList>
    </citation>
    <scope>NUCLEOTIDE SEQUENCE</scope>
    <source>
        <strain evidence="2">ECLA1</strain>
    </source>
</reference>
<protein>
    <submittedName>
        <fullName evidence="2">Uncharacterized protein</fullName>
    </submittedName>
</protein>
<evidence type="ECO:0000313" key="2">
    <source>
        <dbReference type="EMBL" id="KAK3770223.1"/>
    </source>
</evidence>
<dbReference type="AlphaFoldDB" id="A0AAE0ZJ05"/>
<sequence length="23" mass="2729">MTDLRYNKRVTRSSVDSRELSQS</sequence>
<gene>
    <name evidence="2" type="ORF">RRG08_007412</name>
</gene>
<accession>A0AAE0ZJ05</accession>
<proteinExistence type="predicted"/>